<dbReference type="Gene3D" id="3.60.70.12">
    <property type="entry name" value="L-amino peptidase D-ALA esterase/amidase"/>
    <property type="match status" value="1"/>
</dbReference>
<dbReference type="PANTHER" id="PTHR36512">
    <property type="entry name" value="D-AMINOPEPTIDASE"/>
    <property type="match status" value="1"/>
</dbReference>
<dbReference type="SUPFAM" id="SSF56266">
    <property type="entry name" value="DmpA/ArgJ-like"/>
    <property type="match status" value="1"/>
</dbReference>
<dbReference type="RefSeq" id="WP_130648595.1">
    <property type="nucleotide sequence ID" value="NZ_BMHA01000005.1"/>
</dbReference>
<gene>
    <name evidence="2" type="ORF">GCM10011354_16420</name>
</gene>
<keyword evidence="3" id="KW-1185">Reference proteome</keyword>
<dbReference type="Pfam" id="PF03576">
    <property type="entry name" value="Peptidase_S58"/>
    <property type="match status" value="1"/>
</dbReference>
<accession>A0A8J3AE57</accession>
<dbReference type="GO" id="GO:0004177">
    <property type="term" value="F:aminopeptidase activity"/>
    <property type="evidence" value="ECO:0007669"/>
    <property type="project" value="TreeGrafter"/>
</dbReference>
<reference evidence="2" key="2">
    <citation type="submission" date="2020-09" db="EMBL/GenBank/DDBJ databases">
        <authorList>
            <person name="Sun Q."/>
            <person name="Zhou Y."/>
        </authorList>
    </citation>
    <scope>NUCLEOTIDE SEQUENCE</scope>
    <source>
        <strain evidence="2">CGMCC 1.14988</strain>
    </source>
</reference>
<sequence length="316" mass="30702">MALGVDGVRVGTWTAPGGVSGCTVVLPPPGTVGAIAVRGAAPGTREAAALGPAGKVTVCSGIVLAGGSAFGLAAADGAMRWLEERGIGHALGAGVVVPIVGAAIVLDEAVLVPAARPGPEAGYAACDAAVDADPSEGGVGAGAGCTVAKVAGLAHAWRSGQGVAVRRAAGVSVGALVVNNAVGEVLAEDGTWLARARVADDVVRWPVNGRALGTGEAGDEVGPSTNTVIGCIVTDARLTKAEAHRVADLGHSGLARTLRPAHTDADGDALFCLATGARDATVDLVAALAADAVADAVRRGPLTASGRGDLPGLADR</sequence>
<dbReference type="OrthoDB" id="9808347at2"/>
<evidence type="ECO:0000313" key="2">
    <source>
        <dbReference type="EMBL" id="GGI05901.1"/>
    </source>
</evidence>
<dbReference type="Proteomes" id="UP000650511">
    <property type="component" value="Unassembled WGS sequence"/>
</dbReference>
<dbReference type="InterPro" id="IPR016117">
    <property type="entry name" value="ArgJ-like_dom_sf"/>
</dbReference>
<comment type="similarity">
    <text evidence="1">Belongs to the peptidase S58 family.</text>
</comment>
<evidence type="ECO:0000256" key="1">
    <source>
        <dbReference type="ARBA" id="ARBA00007068"/>
    </source>
</evidence>
<organism evidence="2 3">
    <name type="scientific">Egicoccus halophilus</name>
    <dbReference type="NCBI Taxonomy" id="1670830"/>
    <lineage>
        <taxon>Bacteria</taxon>
        <taxon>Bacillati</taxon>
        <taxon>Actinomycetota</taxon>
        <taxon>Nitriliruptoria</taxon>
        <taxon>Egicoccales</taxon>
        <taxon>Egicoccaceae</taxon>
        <taxon>Egicoccus</taxon>
    </lineage>
</organism>
<dbReference type="EMBL" id="BMHA01000005">
    <property type="protein sequence ID" value="GGI05901.1"/>
    <property type="molecule type" value="Genomic_DNA"/>
</dbReference>
<name>A0A8J3AE57_9ACTN</name>
<dbReference type="InterPro" id="IPR005321">
    <property type="entry name" value="Peptidase_S58_DmpA"/>
</dbReference>
<evidence type="ECO:0008006" key="4">
    <source>
        <dbReference type="Google" id="ProtNLM"/>
    </source>
</evidence>
<evidence type="ECO:0000313" key="3">
    <source>
        <dbReference type="Proteomes" id="UP000650511"/>
    </source>
</evidence>
<dbReference type="AlphaFoldDB" id="A0A8J3AE57"/>
<comment type="caution">
    <text evidence="2">The sequence shown here is derived from an EMBL/GenBank/DDBJ whole genome shotgun (WGS) entry which is preliminary data.</text>
</comment>
<protein>
    <recommendedName>
        <fullName evidence="4">L-aminopeptidase/D-esterase</fullName>
    </recommendedName>
</protein>
<reference evidence="2" key="1">
    <citation type="journal article" date="2014" name="Int. J. Syst. Evol. Microbiol.">
        <title>Complete genome sequence of Corynebacterium casei LMG S-19264T (=DSM 44701T), isolated from a smear-ripened cheese.</title>
        <authorList>
            <consortium name="US DOE Joint Genome Institute (JGI-PGF)"/>
            <person name="Walter F."/>
            <person name="Albersmeier A."/>
            <person name="Kalinowski J."/>
            <person name="Ruckert C."/>
        </authorList>
    </citation>
    <scope>NUCLEOTIDE SEQUENCE</scope>
    <source>
        <strain evidence="2">CGMCC 1.14988</strain>
    </source>
</reference>
<proteinExistence type="inferred from homology"/>
<dbReference type="PANTHER" id="PTHR36512:SF3">
    <property type="entry name" value="BLR5678 PROTEIN"/>
    <property type="match status" value="1"/>
</dbReference>